<name>L8WIG8_THACA</name>
<evidence type="ECO:0000313" key="2">
    <source>
        <dbReference type="Proteomes" id="UP000011668"/>
    </source>
</evidence>
<reference evidence="1 2" key="1">
    <citation type="journal article" date="2013" name="Nat. Commun.">
        <title>The evolution and pathogenic mechanisms of the rice sheath blight pathogen.</title>
        <authorList>
            <person name="Zheng A."/>
            <person name="Lin R."/>
            <person name="Xu L."/>
            <person name="Qin P."/>
            <person name="Tang C."/>
            <person name="Ai P."/>
            <person name="Zhang D."/>
            <person name="Liu Y."/>
            <person name="Sun Z."/>
            <person name="Feng H."/>
            <person name="Wang Y."/>
            <person name="Chen Y."/>
            <person name="Liang X."/>
            <person name="Fu R."/>
            <person name="Li Q."/>
            <person name="Zhang J."/>
            <person name="Yu X."/>
            <person name="Xie Z."/>
            <person name="Ding L."/>
            <person name="Guan P."/>
            <person name="Tang J."/>
            <person name="Liang Y."/>
            <person name="Wang S."/>
            <person name="Deng Q."/>
            <person name="Li S."/>
            <person name="Zhu J."/>
            <person name="Wang L."/>
            <person name="Liu H."/>
            <person name="Li P."/>
        </authorList>
    </citation>
    <scope>NUCLEOTIDE SEQUENCE [LARGE SCALE GENOMIC DNA]</scope>
    <source>
        <strain evidence="2">AG-1 IA</strain>
    </source>
</reference>
<dbReference type="Proteomes" id="UP000011668">
    <property type="component" value="Unassembled WGS sequence"/>
</dbReference>
<sequence length="72" mass="7541">MDFRTAWALPMLFRTDPDSPGHLVSHDHVRCGGGVPGPGGCTTKSSQLSSGAPSCSLQGQCCSSLGCWSMWV</sequence>
<protein>
    <submittedName>
        <fullName evidence="1">Uncharacterized protein</fullName>
    </submittedName>
</protein>
<dbReference type="HOGENOM" id="CLU_2723963_0_0_1"/>
<gene>
    <name evidence="1" type="ORF">AG1IA_09377</name>
</gene>
<dbReference type="AlphaFoldDB" id="L8WIG8"/>
<proteinExistence type="predicted"/>
<evidence type="ECO:0000313" key="1">
    <source>
        <dbReference type="EMBL" id="ELU36598.1"/>
    </source>
</evidence>
<comment type="caution">
    <text evidence="1">The sequence shown here is derived from an EMBL/GenBank/DDBJ whole genome shotgun (WGS) entry which is preliminary data.</text>
</comment>
<dbReference type="EMBL" id="AFRT01003228">
    <property type="protein sequence ID" value="ELU36598.1"/>
    <property type="molecule type" value="Genomic_DNA"/>
</dbReference>
<keyword evidence="2" id="KW-1185">Reference proteome</keyword>
<accession>L8WIG8</accession>
<organism evidence="1 2">
    <name type="scientific">Thanatephorus cucumeris (strain AG1-IA)</name>
    <name type="common">Rice sheath blight fungus</name>
    <name type="synonym">Rhizoctonia solani</name>
    <dbReference type="NCBI Taxonomy" id="983506"/>
    <lineage>
        <taxon>Eukaryota</taxon>
        <taxon>Fungi</taxon>
        <taxon>Dikarya</taxon>
        <taxon>Basidiomycota</taxon>
        <taxon>Agaricomycotina</taxon>
        <taxon>Agaricomycetes</taxon>
        <taxon>Cantharellales</taxon>
        <taxon>Ceratobasidiaceae</taxon>
        <taxon>Rhizoctonia</taxon>
        <taxon>Rhizoctonia solani AG-1</taxon>
    </lineage>
</organism>